<comment type="caution">
    <text evidence="4">The sequence shown here is derived from an EMBL/GenBank/DDBJ whole genome shotgun (WGS) entry which is preliminary data.</text>
</comment>
<name>A0A9N8DU04_9STRA</name>
<keyword evidence="2 3" id="KW-0802">TPR repeat</keyword>
<accession>A0A9N8DU04</accession>
<dbReference type="EMBL" id="CAICTM010000355">
    <property type="protein sequence ID" value="CAB9508671.1"/>
    <property type="molecule type" value="Genomic_DNA"/>
</dbReference>
<gene>
    <name evidence="4" type="ORF">SEMRO_356_G125230.2</name>
</gene>
<dbReference type="Proteomes" id="UP001153069">
    <property type="component" value="Unassembled WGS sequence"/>
</dbReference>
<keyword evidence="1" id="KW-0677">Repeat</keyword>
<dbReference type="Gene3D" id="1.25.40.10">
    <property type="entry name" value="Tetratricopeptide repeat domain"/>
    <property type="match status" value="2"/>
</dbReference>
<evidence type="ECO:0000256" key="2">
    <source>
        <dbReference type="ARBA" id="ARBA00022803"/>
    </source>
</evidence>
<proteinExistence type="predicted"/>
<dbReference type="InterPro" id="IPR013105">
    <property type="entry name" value="TPR_2"/>
</dbReference>
<dbReference type="PANTHER" id="PTHR45641">
    <property type="entry name" value="TETRATRICOPEPTIDE REPEAT PROTEIN (AFU_ORTHOLOGUE AFUA_6G03870)"/>
    <property type="match status" value="1"/>
</dbReference>
<dbReference type="SMART" id="SM00028">
    <property type="entry name" value="TPR"/>
    <property type="match status" value="5"/>
</dbReference>
<dbReference type="SUPFAM" id="SSF48452">
    <property type="entry name" value="TPR-like"/>
    <property type="match status" value="1"/>
</dbReference>
<evidence type="ECO:0000313" key="4">
    <source>
        <dbReference type="EMBL" id="CAB9508671.1"/>
    </source>
</evidence>
<dbReference type="PANTHER" id="PTHR45641:SF19">
    <property type="entry name" value="NEPHROCYSTIN-3"/>
    <property type="match status" value="1"/>
</dbReference>
<evidence type="ECO:0000256" key="1">
    <source>
        <dbReference type="ARBA" id="ARBA00022737"/>
    </source>
</evidence>
<sequence length="436" mass="49063">MASSTAASSSLKFMRCLARRASGRPYVASTRFAIPQRSSTLNSRLLSTGTTVDSNIVYPASVVVVGQSAIQQQAEFPSQSLILKQRDEDLSPQELHLKLALQHHQGLLQDDTSTPETSQDMQDSLLQLRSCLESLEYWDDHLMVEQQLEWYAQSSLDLAACIFRQGKLHMLLEDAVAANAKYQKALDLYRMEHNEQDYHADMGNVLVAMAGVEFHRQHVDGCLQLLNQSEDHFRYHNSTATTTTTQEPHPDLVKCLDNQGMMYRLKQDYQDALEKYQEALQIVVAGKDPENKRQALQLHIADVLSSMDEIDGALEYYQTILDEDQDPALEGVVLHAMGVLHAQQRQLELAEQELTRAVELKQSTAGETHPEVAKSLLALGSVLGVSEDDQNKRRALECFQQALMIERGHTEDENDPEILLILRNIAVLKGEKVAKW</sequence>
<dbReference type="PROSITE" id="PS50005">
    <property type="entry name" value="TPR"/>
    <property type="match status" value="1"/>
</dbReference>
<evidence type="ECO:0000313" key="5">
    <source>
        <dbReference type="Proteomes" id="UP001153069"/>
    </source>
</evidence>
<organism evidence="4 5">
    <name type="scientific">Seminavis robusta</name>
    <dbReference type="NCBI Taxonomy" id="568900"/>
    <lineage>
        <taxon>Eukaryota</taxon>
        <taxon>Sar</taxon>
        <taxon>Stramenopiles</taxon>
        <taxon>Ochrophyta</taxon>
        <taxon>Bacillariophyta</taxon>
        <taxon>Bacillariophyceae</taxon>
        <taxon>Bacillariophycidae</taxon>
        <taxon>Naviculales</taxon>
        <taxon>Naviculaceae</taxon>
        <taxon>Seminavis</taxon>
    </lineage>
</organism>
<dbReference type="OrthoDB" id="626167at2759"/>
<feature type="repeat" description="TPR" evidence="3">
    <location>
        <begin position="253"/>
        <end position="286"/>
    </location>
</feature>
<evidence type="ECO:0008006" key="6">
    <source>
        <dbReference type="Google" id="ProtNLM"/>
    </source>
</evidence>
<reference evidence="4" key="1">
    <citation type="submission" date="2020-06" db="EMBL/GenBank/DDBJ databases">
        <authorList>
            <consortium name="Plant Systems Biology data submission"/>
        </authorList>
    </citation>
    <scope>NUCLEOTIDE SEQUENCE</scope>
    <source>
        <strain evidence="4">D6</strain>
    </source>
</reference>
<dbReference type="InterPro" id="IPR019734">
    <property type="entry name" value="TPR_rpt"/>
</dbReference>
<dbReference type="AlphaFoldDB" id="A0A9N8DU04"/>
<evidence type="ECO:0000256" key="3">
    <source>
        <dbReference type="PROSITE-ProRule" id="PRU00339"/>
    </source>
</evidence>
<dbReference type="InterPro" id="IPR011990">
    <property type="entry name" value="TPR-like_helical_dom_sf"/>
</dbReference>
<protein>
    <recommendedName>
        <fullName evidence="6">Kinesin light chain</fullName>
    </recommendedName>
</protein>
<keyword evidence="5" id="KW-1185">Reference proteome</keyword>
<dbReference type="Pfam" id="PF07719">
    <property type="entry name" value="TPR_2"/>
    <property type="match status" value="1"/>
</dbReference>